<keyword evidence="1" id="KW-1133">Transmembrane helix</keyword>
<keyword evidence="1" id="KW-0812">Transmembrane</keyword>
<proteinExistence type="predicted"/>
<comment type="caution">
    <text evidence="2">The sequence shown here is derived from an EMBL/GenBank/DDBJ whole genome shotgun (WGS) entry which is preliminary data.</text>
</comment>
<gene>
    <name evidence="2" type="ORF">CWI83_07350</name>
</gene>
<evidence type="ECO:0000256" key="1">
    <source>
        <dbReference type="SAM" id="Phobius"/>
    </source>
</evidence>
<feature type="transmembrane region" description="Helical" evidence="1">
    <location>
        <begin position="12"/>
        <end position="31"/>
    </location>
</feature>
<name>A0A432ZHH4_9GAMM</name>
<keyword evidence="3" id="KW-1185">Reference proteome</keyword>
<feature type="transmembrane region" description="Helical" evidence="1">
    <location>
        <begin position="98"/>
        <end position="116"/>
    </location>
</feature>
<dbReference type="Proteomes" id="UP000288279">
    <property type="component" value="Unassembled WGS sequence"/>
</dbReference>
<reference evidence="2 3" key="1">
    <citation type="journal article" date="2011" name="Front. Microbiol.">
        <title>Genomic signatures of strain selection and enhancement in Bacillus atrophaeus var. globigii, a historical biowarfare simulant.</title>
        <authorList>
            <person name="Gibbons H.S."/>
            <person name="Broomall S.M."/>
            <person name="McNew L.A."/>
            <person name="Daligault H."/>
            <person name="Chapman C."/>
            <person name="Bruce D."/>
            <person name="Karavis M."/>
            <person name="Krepps M."/>
            <person name="McGregor P.A."/>
            <person name="Hong C."/>
            <person name="Park K.H."/>
            <person name="Akmal A."/>
            <person name="Feldman A."/>
            <person name="Lin J.S."/>
            <person name="Chang W.E."/>
            <person name="Higgs B.W."/>
            <person name="Demirev P."/>
            <person name="Lindquist J."/>
            <person name="Liem A."/>
            <person name="Fochler E."/>
            <person name="Read T.D."/>
            <person name="Tapia R."/>
            <person name="Johnson S."/>
            <person name="Bishop-Lilly K.A."/>
            <person name="Detter C."/>
            <person name="Han C."/>
            <person name="Sozhamannan S."/>
            <person name="Rosenzweig C.N."/>
            <person name="Skowronski E.W."/>
        </authorList>
    </citation>
    <scope>NUCLEOTIDE SEQUENCE [LARGE SCALE GENOMIC DNA]</scope>
    <source>
        <strain evidence="2 3">PIT1</strain>
    </source>
</reference>
<dbReference type="RefSeq" id="WP_126827641.1">
    <property type="nucleotide sequence ID" value="NZ_PIQG01000003.1"/>
</dbReference>
<organism evidence="2 3">
    <name type="scientific">Pseudidiomarina taiwanensis</name>
    <dbReference type="NCBI Taxonomy" id="337250"/>
    <lineage>
        <taxon>Bacteria</taxon>
        <taxon>Pseudomonadati</taxon>
        <taxon>Pseudomonadota</taxon>
        <taxon>Gammaproteobacteria</taxon>
        <taxon>Alteromonadales</taxon>
        <taxon>Idiomarinaceae</taxon>
        <taxon>Pseudidiomarina</taxon>
    </lineage>
</organism>
<evidence type="ECO:0000313" key="2">
    <source>
        <dbReference type="EMBL" id="RUO76732.1"/>
    </source>
</evidence>
<feature type="transmembrane region" description="Helical" evidence="1">
    <location>
        <begin position="128"/>
        <end position="151"/>
    </location>
</feature>
<dbReference type="EMBL" id="PIQG01000003">
    <property type="protein sequence ID" value="RUO76732.1"/>
    <property type="molecule type" value="Genomic_DNA"/>
</dbReference>
<accession>A0A432ZHH4</accession>
<sequence length="157" mass="17549">MAKWNPEAQHTSLKYNAYIYLLQGLFFSALLGNSLAENYALDLGWLVDGVVITLVAVFIYFTARLARNNHRCSGGWREMLGLYDDEYMRDVVRTANSCALLALLVTIFMGLLLGGADKLGFEQNWLSLGRFTMLQIAIGSITWAMTILVSLRDGAEE</sequence>
<evidence type="ECO:0000313" key="3">
    <source>
        <dbReference type="Proteomes" id="UP000288279"/>
    </source>
</evidence>
<dbReference type="AlphaFoldDB" id="A0A432ZHH4"/>
<protein>
    <submittedName>
        <fullName evidence="2">Uncharacterized protein</fullName>
    </submittedName>
</protein>
<keyword evidence="1" id="KW-0472">Membrane</keyword>
<feature type="transmembrane region" description="Helical" evidence="1">
    <location>
        <begin position="43"/>
        <end position="63"/>
    </location>
</feature>
<dbReference type="OrthoDB" id="6238127at2"/>